<dbReference type="Proteomes" id="UP000790787">
    <property type="component" value="Chromosome 8"/>
</dbReference>
<protein>
    <submittedName>
        <fullName evidence="2">Uncharacterized protein LOC142163212</fullName>
    </submittedName>
</protein>
<reference evidence="1" key="1">
    <citation type="journal article" date="2014" name="Nat. Commun.">
        <title>The tobacco genome sequence and its comparison with those of tomato and potato.</title>
        <authorList>
            <person name="Sierro N."/>
            <person name="Battey J.N."/>
            <person name="Ouadi S."/>
            <person name="Bakaher N."/>
            <person name="Bovet L."/>
            <person name="Willig A."/>
            <person name="Goepfert S."/>
            <person name="Peitsch M.C."/>
            <person name="Ivanov N.V."/>
        </authorList>
    </citation>
    <scope>NUCLEOTIDE SEQUENCE [LARGE SCALE GENOMIC DNA]</scope>
</reference>
<sequence>MHSIEERDDVMMNGPYTMNNRPIIIRQWKEGFDFEDKILRTIPLWVKFPKLPLSYWSNKALSKIGSGLGKPLYVDACTTMTDRVVYARVLIEMDITRPLPGSIKLCDPTRKKIDQIVQYDWKPQYCQECCQLGHSCKEQQKQHNEEGQQRINNQKPKQ</sequence>
<dbReference type="RefSeq" id="XP_075076575.1">
    <property type="nucleotide sequence ID" value="XM_075220474.1"/>
</dbReference>
<evidence type="ECO:0000313" key="2">
    <source>
        <dbReference type="RefSeq" id="XP_075076575.1"/>
    </source>
</evidence>
<keyword evidence="1" id="KW-1185">Reference proteome</keyword>
<proteinExistence type="predicted"/>
<reference evidence="2" key="2">
    <citation type="submission" date="2025-08" db="UniProtKB">
        <authorList>
            <consortium name="RefSeq"/>
        </authorList>
    </citation>
    <scope>IDENTIFICATION</scope>
    <source>
        <tissue evidence="2">Leaf</tissue>
    </source>
</reference>
<organism evidence="1 2">
    <name type="scientific">Nicotiana tabacum</name>
    <name type="common">Common tobacco</name>
    <dbReference type="NCBI Taxonomy" id="4097"/>
    <lineage>
        <taxon>Eukaryota</taxon>
        <taxon>Viridiplantae</taxon>
        <taxon>Streptophyta</taxon>
        <taxon>Embryophyta</taxon>
        <taxon>Tracheophyta</taxon>
        <taxon>Spermatophyta</taxon>
        <taxon>Magnoliopsida</taxon>
        <taxon>eudicotyledons</taxon>
        <taxon>Gunneridae</taxon>
        <taxon>Pentapetalae</taxon>
        <taxon>asterids</taxon>
        <taxon>lamiids</taxon>
        <taxon>Solanales</taxon>
        <taxon>Solanaceae</taxon>
        <taxon>Nicotianoideae</taxon>
        <taxon>Nicotianeae</taxon>
        <taxon>Nicotiana</taxon>
    </lineage>
</organism>
<name>A0AC58RV29_TOBAC</name>
<gene>
    <name evidence="2" type="primary">LOC142163212</name>
</gene>
<evidence type="ECO:0000313" key="1">
    <source>
        <dbReference type="Proteomes" id="UP000790787"/>
    </source>
</evidence>
<accession>A0AC58RV29</accession>